<reference evidence="7" key="1">
    <citation type="submission" date="2022-04" db="EMBL/GenBank/DDBJ databases">
        <title>Roseomonas acroporae sp. nov., isolated from coral Acropora digitifera.</title>
        <authorList>
            <person name="Sun H."/>
        </authorList>
    </citation>
    <scope>NUCLEOTIDE SEQUENCE</scope>
    <source>
        <strain evidence="7">NAR14</strain>
    </source>
</reference>
<feature type="transmembrane region" description="Helical" evidence="6">
    <location>
        <begin position="83"/>
        <end position="102"/>
    </location>
</feature>
<dbReference type="GO" id="GO:0005886">
    <property type="term" value="C:plasma membrane"/>
    <property type="evidence" value="ECO:0007669"/>
    <property type="project" value="UniProtKB-SubCell"/>
</dbReference>
<comment type="caution">
    <text evidence="7">The sequence shown here is derived from an EMBL/GenBank/DDBJ whole genome shotgun (WGS) entry which is preliminary data.</text>
</comment>
<dbReference type="PANTHER" id="PTHR30482:SF20">
    <property type="entry name" value="HIGH-AFFINITY BRANCHED-CHAIN AMINO ACID TRANSPORT SYSTEM PERMEASE PROTEIN LIVM"/>
    <property type="match status" value="1"/>
</dbReference>
<evidence type="ECO:0000256" key="1">
    <source>
        <dbReference type="ARBA" id="ARBA00004651"/>
    </source>
</evidence>
<proteinExistence type="predicted"/>
<feature type="transmembrane region" description="Helical" evidence="6">
    <location>
        <begin position="109"/>
        <end position="128"/>
    </location>
</feature>
<dbReference type="PROSITE" id="PS51257">
    <property type="entry name" value="PROKAR_LIPOPROTEIN"/>
    <property type="match status" value="1"/>
</dbReference>
<feature type="transmembrane region" description="Helical" evidence="6">
    <location>
        <begin position="156"/>
        <end position="174"/>
    </location>
</feature>
<evidence type="ECO:0000256" key="6">
    <source>
        <dbReference type="SAM" id="Phobius"/>
    </source>
</evidence>
<dbReference type="PANTHER" id="PTHR30482">
    <property type="entry name" value="HIGH-AFFINITY BRANCHED-CHAIN AMINO ACID TRANSPORT SYSTEM PERMEASE"/>
    <property type="match status" value="1"/>
</dbReference>
<organism evidence="7 8">
    <name type="scientific">Roseomonas acroporae</name>
    <dbReference type="NCBI Taxonomy" id="2937791"/>
    <lineage>
        <taxon>Bacteria</taxon>
        <taxon>Pseudomonadati</taxon>
        <taxon>Pseudomonadota</taxon>
        <taxon>Alphaproteobacteria</taxon>
        <taxon>Acetobacterales</taxon>
        <taxon>Roseomonadaceae</taxon>
        <taxon>Roseomonas</taxon>
    </lineage>
</organism>
<dbReference type="CDD" id="cd06581">
    <property type="entry name" value="TM_PBP1_LivM_like"/>
    <property type="match status" value="1"/>
</dbReference>
<accession>A0A9X2BX82</accession>
<evidence type="ECO:0000256" key="3">
    <source>
        <dbReference type="ARBA" id="ARBA00022692"/>
    </source>
</evidence>
<comment type="subcellular location">
    <subcellularLocation>
        <location evidence="1">Cell membrane</location>
        <topology evidence="1">Multi-pass membrane protein</topology>
    </subcellularLocation>
</comment>
<name>A0A9X2BX82_9PROT</name>
<feature type="transmembrane region" description="Helical" evidence="6">
    <location>
        <begin position="237"/>
        <end position="267"/>
    </location>
</feature>
<dbReference type="Proteomes" id="UP001139516">
    <property type="component" value="Unassembled WGS sequence"/>
</dbReference>
<sequence length="324" mass="33962">MLRHLPPLLALLAAALLPALGASPYVLGIGITACIFTVGAASLNLIYGYAGLLSFAHLAFWGIGGYCTALGAVSLGIGFWGGLALAGLLNAALAVLVGIPALRLNRHSFVIVTLSFSLLTALVARDWVAVTGGPLGIPGLPAPELFGLSLRSPPRFYWLALAFAALSLALLRAVTTSRIGRTLKALRQNEPLAQAQGIAPTPYKLLAFAISAALCGMAGGMQVFYMQVVDPLILDFYYFQTFLVMMIVGGAGHFWAVVIAGIVMTVLPELLRATAELRMVIYGALLLFAMVAMPGGVAGALESWRDARRRATAERPDPVTAAAS</sequence>
<evidence type="ECO:0000256" key="2">
    <source>
        <dbReference type="ARBA" id="ARBA00022475"/>
    </source>
</evidence>
<evidence type="ECO:0000256" key="4">
    <source>
        <dbReference type="ARBA" id="ARBA00022989"/>
    </source>
</evidence>
<protein>
    <submittedName>
        <fullName evidence="7">Branched-chain amino acid ABC transporter permease</fullName>
    </submittedName>
</protein>
<keyword evidence="2" id="KW-1003">Cell membrane</keyword>
<dbReference type="EMBL" id="JALPRX010000064">
    <property type="protein sequence ID" value="MCK8785684.1"/>
    <property type="molecule type" value="Genomic_DNA"/>
</dbReference>
<keyword evidence="5 6" id="KW-0472">Membrane</keyword>
<evidence type="ECO:0000313" key="8">
    <source>
        <dbReference type="Proteomes" id="UP001139516"/>
    </source>
</evidence>
<feature type="transmembrane region" description="Helical" evidence="6">
    <location>
        <begin position="279"/>
        <end position="301"/>
    </location>
</feature>
<keyword evidence="8" id="KW-1185">Reference proteome</keyword>
<dbReference type="RefSeq" id="WP_248667802.1">
    <property type="nucleotide sequence ID" value="NZ_JALPRX010000064.1"/>
</dbReference>
<gene>
    <name evidence="7" type="ORF">M0638_14960</name>
</gene>
<dbReference type="GO" id="GO:0015658">
    <property type="term" value="F:branched-chain amino acid transmembrane transporter activity"/>
    <property type="evidence" value="ECO:0007669"/>
    <property type="project" value="InterPro"/>
</dbReference>
<evidence type="ECO:0000313" key="7">
    <source>
        <dbReference type="EMBL" id="MCK8785684.1"/>
    </source>
</evidence>
<dbReference type="InterPro" id="IPR043428">
    <property type="entry name" value="LivM-like"/>
</dbReference>
<dbReference type="AlphaFoldDB" id="A0A9X2BX82"/>
<evidence type="ECO:0000256" key="5">
    <source>
        <dbReference type="ARBA" id="ARBA00023136"/>
    </source>
</evidence>
<dbReference type="Pfam" id="PF02653">
    <property type="entry name" value="BPD_transp_2"/>
    <property type="match status" value="1"/>
</dbReference>
<keyword evidence="4 6" id="KW-1133">Transmembrane helix</keyword>
<keyword evidence="3 6" id="KW-0812">Transmembrane</keyword>
<feature type="transmembrane region" description="Helical" evidence="6">
    <location>
        <begin position="205"/>
        <end position="225"/>
    </location>
</feature>
<dbReference type="InterPro" id="IPR001851">
    <property type="entry name" value="ABC_transp_permease"/>
</dbReference>